<gene>
    <name evidence="2" type="ORF">NEQG_00440</name>
</gene>
<protein>
    <submittedName>
        <fullName evidence="2">Uncharacterized protein</fullName>
    </submittedName>
</protein>
<reference evidence="2" key="1">
    <citation type="submission" date="2011-01" db="EMBL/GenBank/DDBJ databases">
        <title>The Genome Sequence of Nematocida parisii strain ERTm3.</title>
        <authorList>
            <consortium name="The Broad Institute Genome Sequencing Platform"/>
            <consortium name="The Broad Institute Genome Sequencing Center for Infectious Disease"/>
            <person name="Cuomo C."/>
            <person name="Troemel E."/>
            <person name="Young S.K."/>
            <person name="Zeng Q."/>
            <person name="Gargeya S."/>
            <person name="Fitzgerald M."/>
            <person name="Haas B."/>
            <person name="Abouelleil A."/>
            <person name="Alvarado L."/>
            <person name="Arachchi H.M."/>
            <person name="Berlin A."/>
            <person name="Chapman S.B."/>
            <person name="Gearin G."/>
            <person name="Goldberg J."/>
            <person name="Griggs A."/>
            <person name="Gujja S."/>
            <person name="Hansen M."/>
            <person name="Heiman D."/>
            <person name="Howarth C."/>
            <person name="Larimer J."/>
            <person name="Lui A."/>
            <person name="MacDonald P.J.P."/>
            <person name="McCowen C."/>
            <person name="Montmayeur A."/>
            <person name="Murphy C."/>
            <person name="Neiman D."/>
            <person name="Pearson M."/>
            <person name="Priest M."/>
            <person name="Roberts A."/>
            <person name="Saif S."/>
            <person name="Shea T."/>
            <person name="Sisk P."/>
            <person name="Stolte C."/>
            <person name="Sykes S."/>
            <person name="Wortman J."/>
            <person name="Nusbaum C."/>
            <person name="Birren B."/>
        </authorList>
    </citation>
    <scope>NUCLEOTIDE SEQUENCE</scope>
    <source>
        <strain evidence="2">ERTm3</strain>
    </source>
</reference>
<dbReference type="OrthoDB" id="10320953at2759"/>
<dbReference type="HOGENOM" id="CLU_1454804_0_0_1"/>
<feature type="compositionally biased region" description="Basic and acidic residues" evidence="1">
    <location>
        <begin position="111"/>
        <end position="130"/>
    </location>
</feature>
<evidence type="ECO:0000313" key="2">
    <source>
        <dbReference type="EMBL" id="EIJ89670.1"/>
    </source>
</evidence>
<evidence type="ECO:0000256" key="1">
    <source>
        <dbReference type="SAM" id="MobiDB-lite"/>
    </source>
</evidence>
<sequence length="186" mass="21597">MKRQLVLYAVMPFVCWCEIGKETTSRLMTNRLGQLSSMLNSILDGDIAQERAILTSTLKGLSHRYSSSKELVKKTEKTPEIKKTRRKKIEEPESEYSTTERISRTRKIKSKAIDEDLVSDKVPEDDRSLDFEDSTYIPRKSSASSRRKAHESLRSTNTDYEESSVEKRPKSSRHSIYDDEYSQEYK</sequence>
<keyword evidence="3" id="KW-1185">Reference proteome</keyword>
<dbReference type="EMBL" id="GL870876">
    <property type="protein sequence ID" value="EIJ89670.1"/>
    <property type="molecule type" value="Genomic_DNA"/>
</dbReference>
<proteinExistence type="predicted"/>
<name>I3EKC3_NEMP3</name>
<organism evidence="2 3">
    <name type="scientific">Nematocida parisii (strain ERTm3)</name>
    <name type="common">Nematode killer fungus</name>
    <dbReference type="NCBI Taxonomy" id="935791"/>
    <lineage>
        <taxon>Eukaryota</taxon>
        <taxon>Fungi</taxon>
        <taxon>Fungi incertae sedis</taxon>
        <taxon>Microsporidia</taxon>
        <taxon>Nematocida</taxon>
    </lineage>
</organism>
<evidence type="ECO:0000313" key="3">
    <source>
        <dbReference type="Proteomes" id="UP000002872"/>
    </source>
</evidence>
<dbReference type="InParanoid" id="I3EKC3"/>
<dbReference type="Proteomes" id="UP000002872">
    <property type="component" value="Unassembled WGS sequence"/>
</dbReference>
<dbReference type="OMA" id="EESSAYW"/>
<feature type="compositionally biased region" description="Basic and acidic residues" evidence="1">
    <location>
        <begin position="70"/>
        <end position="82"/>
    </location>
</feature>
<feature type="region of interest" description="Disordered" evidence="1">
    <location>
        <begin position="68"/>
        <end position="186"/>
    </location>
</feature>
<dbReference type="AlphaFoldDB" id="I3EKC3"/>
<accession>I3EKC3</accession>
<dbReference type="VEuPathDB" id="MicrosporidiaDB:NEQG_00440"/>